<dbReference type="PROSITE" id="PS51257">
    <property type="entry name" value="PROKAR_LIPOPROTEIN"/>
    <property type="match status" value="1"/>
</dbReference>
<reference evidence="3 4" key="1">
    <citation type="submission" date="2017-11" db="EMBL/GenBank/DDBJ databases">
        <title>Complete genome sequence of Spiroplasma clarkii CN-5 (DSM 19994).</title>
        <authorList>
            <person name="Tsai Y.-M."/>
            <person name="Chang A."/>
            <person name="Lo W.-S."/>
            <person name="Kuo C.-H."/>
        </authorList>
    </citation>
    <scope>NUCLEOTIDE SEQUENCE [LARGE SCALE GENOMIC DNA]</scope>
    <source>
        <strain evidence="3 4">CN-5</strain>
    </source>
</reference>
<evidence type="ECO:0000259" key="2">
    <source>
        <dbReference type="Pfam" id="PF13402"/>
    </source>
</evidence>
<feature type="domain" description="Peptidase M60" evidence="2">
    <location>
        <begin position="458"/>
        <end position="513"/>
    </location>
</feature>
<dbReference type="RefSeq" id="WP_100254200.1">
    <property type="nucleotide sequence ID" value="NZ_CP015819.1"/>
</dbReference>
<dbReference type="Pfam" id="PF13402">
    <property type="entry name" value="Peptidase_M60"/>
    <property type="match status" value="1"/>
</dbReference>
<dbReference type="InterPro" id="IPR031161">
    <property type="entry name" value="Peptidase_M60_dom"/>
</dbReference>
<dbReference type="AlphaFoldDB" id="A0A1Y0L0F9"/>
<gene>
    <name evidence="3" type="ORF">SCLAR_v1c03080</name>
</gene>
<dbReference type="EMBL" id="CP024870">
    <property type="protein sequence ID" value="ATX70638.1"/>
    <property type="molecule type" value="Genomic_DNA"/>
</dbReference>
<name>A0A1Y0L0F9_9MOLU</name>
<accession>A0A1Y0L0F9</accession>
<dbReference type="KEGG" id="scla:SCLARK_00504"/>
<keyword evidence="4" id="KW-1185">Reference proteome</keyword>
<proteinExistence type="predicted"/>
<feature type="region of interest" description="Disordered" evidence="1">
    <location>
        <begin position="34"/>
        <end position="81"/>
    </location>
</feature>
<dbReference type="Proteomes" id="UP000231179">
    <property type="component" value="Chromosome"/>
</dbReference>
<sequence>MYVGGKNEKVIVCISKFFIVFSPATVISCEISFNKSKGDSDPETPNNETETEDETQVEDEAEAEVVDETEIDDETETEVDDETEIVDETEIDEETEVDNDIEVDTDIEVETETEDKKTPEPINSNEYNYFVNYNQYLNDFNLGVNHKSYKDYQNHNKVSRLFQLSDYIPTNTFLHKDDIVKVYLNKSKTTAAEREYILKTNGIFQVGLYGQWSTSFEHVFEASTKISTIGSILVKPVEIEDNDYYVFSFSTPNPGILFHHIASTLFIEKVLVNGLENDPSRTNLIYNRDPKSGPVDTNYGAFWKKLYQKLDKFQASNYDINQQLVNDTPFIILKSEKFNLIIDSVKMFLIMQTAKNDGIFYNDNNLNSALLAMDWNYNLSNEINGLSSQGLGDYNFEYDFQKENIIFSDDGYGLFYSTSKYFAMHSSLGKELLNFNATLTSESDFYKRSQFTSSFTGKGGVGFKKSDSQTTENIVEYFSQGMWGLQHEFGHTFQVGGYKLSKWGEVTVNIGPVGITQLLYKYNLIKPIDSGFYDQVYRRLISKKLTLIS</sequence>
<organism evidence="3 4">
    <name type="scientific">Spiroplasma clarkii</name>
    <dbReference type="NCBI Taxonomy" id="2139"/>
    <lineage>
        <taxon>Bacteria</taxon>
        <taxon>Bacillati</taxon>
        <taxon>Mycoplasmatota</taxon>
        <taxon>Mollicutes</taxon>
        <taxon>Entomoplasmatales</taxon>
        <taxon>Spiroplasmataceae</taxon>
        <taxon>Spiroplasma</taxon>
    </lineage>
</organism>
<evidence type="ECO:0000256" key="1">
    <source>
        <dbReference type="SAM" id="MobiDB-lite"/>
    </source>
</evidence>
<protein>
    <recommendedName>
        <fullName evidence="2">Peptidase M60 domain-containing protein</fullName>
    </recommendedName>
</protein>
<feature type="compositionally biased region" description="Acidic residues" evidence="1">
    <location>
        <begin position="49"/>
        <end position="81"/>
    </location>
</feature>
<evidence type="ECO:0000313" key="3">
    <source>
        <dbReference type="EMBL" id="ATX70638.1"/>
    </source>
</evidence>
<evidence type="ECO:0000313" key="4">
    <source>
        <dbReference type="Proteomes" id="UP000231179"/>
    </source>
</evidence>